<accession>A0ABZ0TDT0</accession>
<feature type="region of interest" description="Disordered" evidence="1">
    <location>
        <begin position="1"/>
        <end position="22"/>
    </location>
</feature>
<evidence type="ECO:0000313" key="3">
    <source>
        <dbReference type="Proteomes" id="UP001324380"/>
    </source>
</evidence>
<dbReference type="RefSeq" id="WP_321560518.1">
    <property type="nucleotide sequence ID" value="NZ_CP139558.1"/>
</dbReference>
<evidence type="ECO:0000256" key="1">
    <source>
        <dbReference type="SAM" id="MobiDB-lite"/>
    </source>
</evidence>
<reference evidence="2 3" key="1">
    <citation type="submission" date="2023-11" db="EMBL/GenBank/DDBJ databases">
        <title>Analysis of the Genomes of Mucilaginibacter gossypii cycad 4 and M. sabulilitoris SNA2: microbes with the potential for plant growth promotion.</title>
        <authorList>
            <person name="Hirsch A.M."/>
            <person name="Humm E."/>
            <person name="Rubbi M."/>
            <person name="Del Vecchio G."/>
            <person name="Ha S.M."/>
            <person name="Pellegrini M."/>
            <person name="Gunsalus R.P."/>
        </authorList>
    </citation>
    <scope>NUCLEOTIDE SEQUENCE [LARGE SCALE GENOMIC DNA]</scope>
    <source>
        <strain evidence="2 3">SNA2</strain>
    </source>
</reference>
<name>A0ABZ0TDT0_9SPHI</name>
<gene>
    <name evidence="2" type="ORF">SNE25_18705</name>
</gene>
<evidence type="ECO:0000313" key="2">
    <source>
        <dbReference type="EMBL" id="WPU91352.1"/>
    </source>
</evidence>
<organism evidence="2 3">
    <name type="scientific">Mucilaginibacter sabulilitoris</name>
    <dbReference type="NCBI Taxonomy" id="1173583"/>
    <lineage>
        <taxon>Bacteria</taxon>
        <taxon>Pseudomonadati</taxon>
        <taxon>Bacteroidota</taxon>
        <taxon>Sphingobacteriia</taxon>
        <taxon>Sphingobacteriales</taxon>
        <taxon>Sphingobacteriaceae</taxon>
        <taxon>Mucilaginibacter</taxon>
    </lineage>
</organism>
<sequence length="299" mass="33084">MNEKQTISPTQSRNRDNKPFFQPELSVNQSNAAYGQAMRTPEDGLVNNTFFKSAPDLIQREDDPTKTLTEGASVVKDELDNKPGFEEWKDKQTDALKKEVWDKQPTEFKAGIIGFGLSSLGILGSVFASDPRFRADTIKLLDDKNIALPLSLIPHHEYFPLSSFKYKLPQTTGAPLTFDTEFEFKPYLDMMHEKWSFIPKTDLTLGISSGYSPSSGFGVTGGSIKLKFGGGIINLRGFVNQTLPATPMLVSGPGESPTWIMRTLPGQFDDQLPKGSGVFLTVDVLRLPELFRGGEAKKP</sequence>
<dbReference type="Proteomes" id="UP001324380">
    <property type="component" value="Chromosome"/>
</dbReference>
<protein>
    <submittedName>
        <fullName evidence="2">Uncharacterized protein</fullName>
    </submittedName>
</protein>
<proteinExistence type="predicted"/>
<keyword evidence="3" id="KW-1185">Reference proteome</keyword>
<dbReference type="EMBL" id="CP139558">
    <property type="protein sequence ID" value="WPU91352.1"/>
    <property type="molecule type" value="Genomic_DNA"/>
</dbReference>
<feature type="compositionally biased region" description="Polar residues" evidence="1">
    <location>
        <begin position="1"/>
        <end position="12"/>
    </location>
</feature>